<dbReference type="EMBL" id="ML178834">
    <property type="protein sequence ID" value="TFK99302.1"/>
    <property type="molecule type" value="Genomic_DNA"/>
</dbReference>
<evidence type="ECO:0000313" key="3">
    <source>
        <dbReference type="Proteomes" id="UP000305067"/>
    </source>
</evidence>
<evidence type="ECO:0000256" key="1">
    <source>
        <dbReference type="SAM" id="SignalP"/>
    </source>
</evidence>
<gene>
    <name evidence="2" type="ORF">BDV98DRAFT_584291</name>
</gene>
<reference evidence="2 3" key="1">
    <citation type="journal article" date="2019" name="Nat. Ecol. Evol.">
        <title>Megaphylogeny resolves global patterns of mushroom evolution.</title>
        <authorList>
            <person name="Varga T."/>
            <person name="Krizsan K."/>
            <person name="Foldi C."/>
            <person name="Dima B."/>
            <person name="Sanchez-Garcia M."/>
            <person name="Sanchez-Ramirez S."/>
            <person name="Szollosi G.J."/>
            <person name="Szarkandi J.G."/>
            <person name="Papp V."/>
            <person name="Albert L."/>
            <person name="Andreopoulos W."/>
            <person name="Angelini C."/>
            <person name="Antonin V."/>
            <person name="Barry K.W."/>
            <person name="Bougher N.L."/>
            <person name="Buchanan P."/>
            <person name="Buyck B."/>
            <person name="Bense V."/>
            <person name="Catcheside P."/>
            <person name="Chovatia M."/>
            <person name="Cooper J."/>
            <person name="Damon W."/>
            <person name="Desjardin D."/>
            <person name="Finy P."/>
            <person name="Geml J."/>
            <person name="Haridas S."/>
            <person name="Hughes K."/>
            <person name="Justo A."/>
            <person name="Karasinski D."/>
            <person name="Kautmanova I."/>
            <person name="Kiss B."/>
            <person name="Kocsube S."/>
            <person name="Kotiranta H."/>
            <person name="LaButti K.M."/>
            <person name="Lechner B.E."/>
            <person name="Liimatainen K."/>
            <person name="Lipzen A."/>
            <person name="Lukacs Z."/>
            <person name="Mihaltcheva S."/>
            <person name="Morgado L.N."/>
            <person name="Niskanen T."/>
            <person name="Noordeloos M.E."/>
            <person name="Ohm R.A."/>
            <person name="Ortiz-Santana B."/>
            <person name="Ovrebo C."/>
            <person name="Racz N."/>
            <person name="Riley R."/>
            <person name="Savchenko A."/>
            <person name="Shiryaev A."/>
            <person name="Soop K."/>
            <person name="Spirin V."/>
            <person name="Szebenyi C."/>
            <person name="Tomsovsky M."/>
            <person name="Tulloss R.E."/>
            <person name="Uehling J."/>
            <person name="Grigoriev I.V."/>
            <person name="Vagvolgyi C."/>
            <person name="Papp T."/>
            <person name="Martin F.M."/>
            <person name="Miettinen O."/>
            <person name="Hibbett D.S."/>
            <person name="Nagy L.G."/>
        </authorList>
    </citation>
    <scope>NUCLEOTIDE SEQUENCE [LARGE SCALE GENOMIC DNA]</scope>
    <source>
        <strain evidence="2 3">CBS 309.79</strain>
    </source>
</reference>
<keyword evidence="3" id="KW-1185">Reference proteome</keyword>
<dbReference type="InterPro" id="IPR037176">
    <property type="entry name" value="Osmotin/thaumatin-like_sf"/>
</dbReference>
<dbReference type="PROSITE" id="PS51367">
    <property type="entry name" value="THAUMATIN_2"/>
    <property type="match status" value="1"/>
</dbReference>
<protein>
    <submittedName>
        <fullName evidence="2">Thaumatin</fullName>
    </submittedName>
</protein>
<dbReference type="OrthoDB" id="430315at2759"/>
<dbReference type="SUPFAM" id="SSF49870">
    <property type="entry name" value="Osmotin, thaumatin-like protein"/>
    <property type="match status" value="1"/>
</dbReference>
<proteinExistence type="predicted"/>
<organism evidence="2 3">
    <name type="scientific">Pterulicium gracile</name>
    <dbReference type="NCBI Taxonomy" id="1884261"/>
    <lineage>
        <taxon>Eukaryota</taxon>
        <taxon>Fungi</taxon>
        <taxon>Dikarya</taxon>
        <taxon>Basidiomycota</taxon>
        <taxon>Agaricomycotina</taxon>
        <taxon>Agaricomycetes</taxon>
        <taxon>Agaricomycetidae</taxon>
        <taxon>Agaricales</taxon>
        <taxon>Pleurotineae</taxon>
        <taxon>Pterulaceae</taxon>
        <taxon>Pterulicium</taxon>
    </lineage>
</organism>
<accession>A0A5C3QBB6</accession>
<evidence type="ECO:0000313" key="2">
    <source>
        <dbReference type="EMBL" id="TFK99302.1"/>
    </source>
</evidence>
<keyword evidence="1" id="KW-0732">Signal</keyword>
<dbReference type="InterPro" id="IPR001938">
    <property type="entry name" value="Thaumatin"/>
</dbReference>
<dbReference type="Proteomes" id="UP000305067">
    <property type="component" value="Unassembled WGS sequence"/>
</dbReference>
<feature type="signal peptide" evidence="1">
    <location>
        <begin position="1"/>
        <end position="22"/>
    </location>
</feature>
<dbReference type="AlphaFoldDB" id="A0A5C3QBB6"/>
<name>A0A5C3QBB6_9AGAR</name>
<dbReference type="Gene3D" id="2.60.110.10">
    <property type="entry name" value="Thaumatin"/>
    <property type="match status" value="1"/>
</dbReference>
<sequence length="169" mass="17756">MQPTTFLAAAAVAFSSFVSVAADHRIQFHNRCGSTITPKWLGNGSRDLQSGPTLGPGASGEGWIPEYWTAGRLYGQDGRCPEPDGPNCTLFECSFENRGFNQCNISLVSGFNVGMSFNWIGGDGSCQGGKSCTHGGCPASDAWLAPDSCFGCLSQCNTPGVGIEIVFCP</sequence>
<feature type="chain" id="PRO_5022830314" evidence="1">
    <location>
        <begin position="23"/>
        <end position="169"/>
    </location>
</feature>